<accession>A0A9D2JQP8</accession>
<reference evidence="5" key="2">
    <citation type="submission" date="2021-04" db="EMBL/GenBank/DDBJ databases">
        <authorList>
            <person name="Gilroy R."/>
        </authorList>
    </citation>
    <scope>NUCLEOTIDE SEQUENCE</scope>
    <source>
        <strain evidence="5">CHK188-11489</strain>
    </source>
</reference>
<dbReference type="NCBIfam" id="TIGR00368">
    <property type="entry name" value="YifB family Mg chelatase-like AAA ATPase"/>
    <property type="match status" value="1"/>
</dbReference>
<organism evidence="5 6">
    <name type="scientific">Candidatus Gemmiger avistercoris</name>
    <dbReference type="NCBI Taxonomy" id="2838606"/>
    <lineage>
        <taxon>Bacteria</taxon>
        <taxon>Bacillati</taxon>
        <taxon>Bacillota</taxon>
        <taxon>Clostridia</taxon>
        <taxon>Eubacteriales</taxon>
        <taxon>Gemmiger</taxon>
    </lineage>
</organism>
<feature type="domain" description="AAA+ ATPase" evidence="4">
    <location>
        <begin position="215"/>
        <end position="398"/>
    </location>
</feature>
<comment type="caution">
    <text evidence="5">The sequence shown here is derived from an EMBL/GenBank/DDBJ whole genome shotgun (WGS) entry which is preliminary data.</text>
</comment>
<name>A0A9D2JQP8_9FIRM</name>
<dbReference type="AlphaFoldDB" id="A0A9D2JQP8"/>
<protein>
    <submittedName>
        <fullName evidence="5">YifB family Mg chelatase-like AAA ATPase</fullName>
    </submittedName>
</protein>
<dbReference type="SUPFAM" id="SSF52540">
    <property type="entry name" value="P-loop containing nucleoside triphosphate hydrolases"/>
    <property type="match status" value="1"/>
</dbReference>
<dbReference type="PANTHER" id="PTHR32039:SF7">
    <property type="entry name" value="COMPETENCE PROTEIN COMM"/>
    <property type="match status" value="1"/>
</dbReference>
<sequence>MGGWDMFAKVTSLGVTGLAGYLVQVEADLSGGLPQFNLVGLPDSAVKESSERVRSAVKNLHYQWPASRITINLAPADVRKTGPVYDLPVFIGILAAQGKLPVPGPERAFLGELGLDGTLRPVTGVLPMALAAVQQGVKELFLPAENAAEAAVAAGLTVYPARSAQDVVLHLCGAEALTPAQPDGYDESGVWLGPDMADVRGQSEARRALEIAAAGGHNLLLVGPPGTGKSMLAKRLPGILPPLTYEEALETSAIYSVAGLLRGGEGLVRARPFRSPHHSVSATAIVGGGTLPRPGEVSLAHNGVLFLDELPEFSRDTLEVLRQPLEDGTVTVSRVHGTASYPCKFMLVAAMNPCKCGYLGHPTRECTCTPSAIAQYRRRISGPLLDRIDLHVEALPIEYKDLAAAQGGESSAAVRGRVIAARTLQRERYRALPGVRCNAQLPGSALRKFCPLTPAAERILRGAFERLGYSARAYDRILRVARTAADLDGSEMLDAAHLSEALQYRSLDRKFSLA</sequence>
<dbReference type="SMART" id="SM00382">
    <property type="entry name" value="AAA"/>
    <property type="match status" value="1"/>
</dbReference>
<dbReference type="SUPFAM" id="SSF54211">
    <property type="entry name" value="Ribosomal protein S5 domain 2-like"/>
    <property type="match status" value="1"/>
</dbReference>
<dbReference type="Pfam" id="PF13541">
    <property type="entry name" value="ChlI"/>
    <property type="match status" value="1"/>
</dbReference>
<evidence type="ECO:0000256" key="3">
    <source>
        <dbReference type="ARBA" id="ARBA00022840"/>
    </source>
</evidence>
<keyword evidence="3" id="KW-0067">ATP-binding</keyword>
<evidence type="ECO:0000256" key="1">
    <source>
        <dbReference type="ARBA" id="ARBA00006354"/>
    </source>
</evidence>
<dbReference type="PRINTS" id="PR01657">
    <property type="entry name" value="MCMFAMILY"/>
</dbReference>
<evidence type="ECO:0000256" key="2">
    <source>
        <dbReference type="ARBA" id="ARBA00022741"/>
    </source>
</evidence>
<comment type="similarity">
    <text evidence="1">Belongs to the Mg-chelatase subunits D/I family. ComM subfamily.</text>
</comment>
<dbReference type="InterPro" id="IPR000523">
    <property type="entry name" value="Mg_chelatse_chII-like_cat_dom"/>
</dbReference>
<evidence type="ECO:0000259" key="4">
    <source>
        <dbReference type="SMART" id="SM00382"/>
    </source>
</evidence>
<dbReference type="Gene3D" id="3.40.50.300">
    <property type="entry name" value="P-loop containing nucleotide triphosphate hydrolases"/>
    <property type="match status" value="1"/>
</dbReference>
<proteinExistence type="inferred from homology"/>
<reference evidence="5" key="1">
    <citation type="journal article" date="2021" name="PeerJ">
        <title>Extensive microbial diversity within the chicken gut microbiome revealed by metagenomics and culture.</title>
        <authorList>
            <person name="Gilroy R."/>
            <person name="Ravi A."/>
            <person name="Getino M."/>
            <person name="Pursley I."/>
            <person name="Horton D.L."/>
            <person name="Alikhan N.F."/>
            <person name="Baker D."/>
            <person name="Gharbi K."/>
            <person name="Hall N."/>
            <person name="Watson M."/>
            <person name="Adriaenssens E.M."/>
            <person name="Foster-Nyarko E."/>
            <person name="Jarju S."/>
            <person name="Secka A."/>
            <person name="Antonio M."/>
            <person name="Oren A."/>
            <person name="Chaudhuri R.R."/>
            <person name="La Ragione R."/>
            <person name="Hildebrand F."/>
            <person name="Pallen M.J."/>
        </authorList>
    </citation>
    <scope>NUCLEOTIDE SEQUENCE</scope>
    <source>
        <strain evidence="5">CHK188-11489</strain>
    </source>
</reference>
<dbReference type="EMBL" id="DXBF01000054">
    <property type="protein sequence ID" value="HIZ62439.1"/>
    <property type="molecule type" value="Genomic_DNA"/>
</dbReference>
<dbReference type="GO" id="GO:0003677">
    <property type="term" value="F:DNA binding"/>
    <property type="evidence" value="ECO:0007669"/>
    <property type="project" value="InterPro"/>
</dbReference>
<evidence type="ECO:0000313" key="6">
    <source>
        <dbReference type="Proteomes" id="UP000824105"/>
    </source>
</evidence>
<dbReference type="InterPro" id="IPR027417">
    <property type="entry name" value="P-loop_NTPase"/>
</dbReference>
<dbReference type="Gene3D" id="3.30.230.10">
    <property type="match status" value="1"/>
</dbReference>
<dbReference type="InterPro" id="IPR004482">
    <property type="entry name" value="Mg_chelat-rel"/>
</dbReference>
<dbReference type="Proteomes" id="UP000824105">
    <property type="component" value="Unassembled WGS sequence"/>
</dbReference>
<dbReference type="InterPro" id="IPR020568">
    <property type="entry name" value="Ribosomal_Su5_D2-typ_SF"/>
</dbReference>
<keyword evidence="2" id="KW-0547">Nucleotide-binding</keyword>
<dbReference type="InterPro" id="IPR014721">
    <property type="entry name" value="Ribsml_uS5_D2-typ_fold_subgr"/>
</dbReference>
<dbReference type="Pfam" id="PF01078">
    <property type="entry name" value="Mg_chelatase"/>
    <property type="match status" value="1"/>
</dbReference>
<dbReference type="InterPro" id="IPR025158">
    <property type="entry name" value="Mg_chelat-rel_C"/>
</dbReference>
<dbReference type="PANTHER" id="PTHR32039">
    <property type="entry name" value="MAGNESIUM-CHELATASE SUBUNIT CHLI"/>
    <property type="match status" value="1"/>
</dbReference>
<evidence type="ECO:0000313" key="5">
    <source>
        <dbReference type="EMBL" id="HIZ62439.1"/>
    </source>
</evidence>
<dbReference type="InterPro" id="IPR045006">
    <property type="entry name" value="CHLI-like"/>
</dbReference>
<dbReference type="InterPro" id="IPR001208">
    <property type="entry name" value="MCM_dom"/>
</dbReference>
<gene>
    <name evidence="5" type="ORF">H9724_06705</name>
</gene>
<dbReference type="Pfam" id="PF13335">
    <property type="entry name" value="Mg_chelatase_C"/>
    <property type="match status" value="1"/>
</dbReference>
<dbReference type="GO" id="GO:0005524">
    <property type="term" value="F:ATP binding"/>
    <property type="evidence" value="ECO:0007669"/>
    <property type="project" value="UniProtKB-KW"/>
</dbReference>
<dbReference type="InterPro" id="IPR003593">
    <property type="entry name" value="AAA+_ATPase"/>
</dbReference>